<name>A0ACC1NB51_9APHY</name>
<dbReference type="Proteomes" id="UP001144978">
    <property type="component" value="Unassembled WGS sequence"/>
</dbReference>
<evidence type="ECO:0000313" key="2">
    <source>
        <dbReference type="Proteomes" id="UP001144978"/>
    </source>
</evidence>
<organism evidence="1 2">
    <name type="scientific">Trametes sanguinea</name>
    <dbReference type="NCBI Taxonomy" id="158606"/>
    <lineage>
        <taxon>Eukaryota</taxon>
        <taxon>Fungi</taxon>
        <taxon>Dikarya</taxon>
        <taxon>Basidiomycota</taxon>
        <taxon>Agaricomycotina</taxon>
        <taxon>Agaricomycetes</taxon>
        <taxon>Polyporales</taxon>
        <taxon>Polyporaceae</taxon>
        <taxon>Trametes</taxon>
    </lineage>
</organism>
<reference evidence="1" key="1">
    <citation type="submission" date="2022-08" db="EMBL/GenBank/DDBJ databases">
        <title>Genome Sequence of Pycnoporus sanguineus.</title>
        <authorList>
            <person name="Buettner E."/>
        </authorList>
    </citation>
    <scope>NUCLEOTIDE SEQUENCE</scope>
    <source>
        <strain evidence="1">CG-C14</strain>
    </source>
</reference>
<sequence>MPKCSCGKSYLTKSALGRHRASCRTVARAAERTYAAARQSRPEGDSSSSQKRVRISAGMLPEWTFPYRPGEEGFQGVKGPSGKDYGPDSAASGGPQGSKRPLAFVEVRPRGPSSDVDELTAAQDDLEEEIPTAEAYDIRVDDMGADAMSFLPGDASGETGANVASATFTRTGRRIHPTWKVRDQLPEDIGGPGLSFAHAFSS</sequence>
<protein>
    <submittedName>
        <fullName evidence="1">Uncharacterized protein</fullName>
    </submittedName>
</protein>
<proteinExistence type="predicted"/>
<keyword evidence="2" id="KW-1185">Reference proteome</keyword>
<gene>
    <name evidence="1" type="ORF">NUW54_g11689</name>
</gene>
<dbReference type="EMBL" id="JANSHE010004667">
    <property type="protein sequence ID" value="KAJ2975678.1"/>
    <property type="molecule type" value="Genomic_DNA"/>
</dbReference>
<comment type="caution">
    <text evidence="1">The sequence shown here is derived from an EMBL/GenBank/DDBJ whole genome shotgun (WGS) entry which is preliminary data.</text>
</comment>
<evidence type="ECO:0000313" key="1">
    <source>
        <dbReference type="EMBL" id="KAJ2975678.1"/>
    </source>
</evidence>
<accession>A0ACC1NB51</accession>